<name>A0A7J7SWP6_RHIFE</name>
<protein>
    <submittedName>
        <fullName evidence="3">Denticleless E3 ubiquitin protein ligase-like protein</fullName>
    </submittedName>
</protein>
<dbReference type="GO" id="GO:0007095">
    <property type="term" value="P:mitotic G2 DNA damage checkpoint signaling"/>
    <property type="evidence" value="ECO:0007669"/>
    <property type="project" value="TreeGrafter"/>
</dbReference>
<dbReference type="EMBL" id="JACAGC010000021">
    <property type="protein sequence ID" value="KAF6292764.1"/>
    <property type="molecule type" value="Genomic_DNA"/>
</dbReference>
<comment type="pathway">
    <text evidence="2">Protein modification.</text>
</comment>
<dbReference type="Proteomes" id="UP000585614">
    <property type="component" value="Unassembled WGS sequence"/>
</dbReference>
<evidence type="ECO:0000313" key="3">
    <source>
        <dbReference type="EMBL" id="KAF6292764.1"/>
    </source>
</evidence>
<evidence type="ECO:0000256" key="2">
    <source>
        <dbReference type="ARBA" id="ARBA00043952"/>
    </source>
</evidence>
<evidence type="ECO:0000256" key="1">
    <source>
        <dbReference type="ARBA" id="ARBA00022786"/>
    </source>
</evidence>
<organism evidence="3 4">
    <name type="scientific">Rhinolophus ferrumequinum</name>
    <name type="common">Greater horseshoe bat</name>
    <dbReference type="NCBI Taxonomy" id="59479"/>
    <lineage>
        <taxon>Eukaryota</taxon>
        <taxon>Metazoa</taxon>
        <taxon>Chordata</taxon>
        <taxon>Craniata</taxon>
        <taxon>Vertebrata</taxon>
        <taxon>Euteleostomi</taxon>
        <taxon>Mammalia</taxon>
        <taxon>Eutheria</taxon>
        <taxon>Laurasiatheria</taxon>
        <taxon>Chiroptera</taxon>
        <taxon>Yinpterochiroptera</taxon>
        <taxon>Rhinolophoidea</taxon>
        <taxon>Rhinolophidae</taxon>
        <taxon>Rhinolophinae</taxon>
        <taxon>Rhinolophus</taxon>
    </lineage>
</organism>
<sequence>MLFNSVLRQPQFGVPRNGWSAQYPLQSLLTSYQCNSNDEHTSYGETGVPVPPFGCTFSSAPNMKHILAVANEEGFVRLYNTESQTYRKKCVKEWMAHWNAVFDLAWVPGELKLQQVISQPNFGM</sequence>
<dbReference type="PANTHER" id="PTHR22852:SF0">
    <property type="entry name" value="DENTICLELESS PROTEIN HOMOLOG"/>
    <property type="match status" value="1"/>
</dbReference>
<dbReference type="PANTHER" id="PTHR22852">
    <property type="entry name" value="LETHAL 2 DENTICLELESS PROTEIN RETINOIC ACID-REGULATED NUCLEAR MATRIX-ASSOCIATED PROTEIN"/>
    <property type="match status" value="1"/>
</dbReference>
<dbReference type="GO" id="GO:0043161">
    <property type="term" value="P:proteasome-mediated ubiquitin-dependent protein catabolic process"/>
    <property type="evidence" value="ECO:0007669"/>
    <property type="project" value="TreeGrafter"/>
</dbReference>
<dbReference type="GO" id="GO:0005634">
    <property type="term" value="C:nucleus"/>
    <property type="evidence" value="ECO:0007669"/>
    <property type="project" value="TreeGrafter"/>
</dbReference>
<gene>
    <name evidence="3" type="ORF">mRhiFer1_004178</name>
</gene>
<evidence type="ECO:0000313" key="4">
    <source>
        <dbReference type="Proteomes" id="UP000585614"/>
    </source>
</evidence>
<reference evidence="3 4" key="1">
    <citation type="journal article" date="2020" name="Nature">
        <title>Six reference-quality genomes reveal evolution of bat adaptations.</title>
        <authorList>
            <person name="Jebb D."/>
            <person name="Huang Z."/>
            <person name="Pippel M."/>
            <person name="Hughes G.M."/>
            <person name="Lavrichenko K."/>
            <person name="Devanna P."/>
            <person name="Winkler S."/>
            <person name="Jermiin L.S."/>
            <person name="Skirmuntt E.C."/>
            <person name="Katzourakis A."/>
            <person name="Burkitt-Gray L."/>
            <person name="Ray D.A."/>
            <person name="Sullivan K.A.M."/>
            <person name="Roscito J.G."/>
            <person name="Kirilenko B.M."/>
            <person name="Davalos L.M."/>
            <person name="Corthals A.P."/>
            <person name="Power M.L."/>
            <person name="Jones G."/>
            <person name="Ransome R.D."/>
            <person name="Dechmann D.K.N."/>
            <person name="Locatelli A.G."/>
            <person name="Puechmaille S.J."/>
            <person name="Fedrigo O."/>
            <person name="Jarvis E.D."/>
            <person name="Hiller M."/>
            <person name="Vernes S.C."/>
            <person name="Myers E.W."/>
            <person name="Teeling E.C."/>
        </authorList>
    </citation>
    <scope>NUCLEOTIDE SEQUENCE [LARGE SCALE GENOMIC DNA]</scope>
    <source>
        <strain evidence="3">MRhiFer1</strain>
        <tissue evidence="3">Lung</tissue>
    </source>
</reference>
<proteinExistence type="predicted"/>
<dbReference type="InterPro" id="IPR011047">
    <property type="entry name" value="Quinoprotein_ADH-like_sf"/>
</dbReference>
<comment type="caution">
    <text evidence="3">The sequence shown here is derived from an EMBL/GenBank/DDBJ whole genome shotgun (WGS) entry which is preliminary data.</text>
</comment>
<dbReference type="SUPFAM" id="SSF50998">
    <property type="entry name" value="Quinoprotein alcohol dehydrogenase-like"/>
    <property type="match status" value="1"/>
</dbReference>
<dbReference type="Gene3D" id="2.130.10.10">
    <property type="entry name" value="YVTN repeat-like/Quinoprotein amine dehydrogenase"/>
    <property type="match status" value="1"/>
</dbReference>
<dbReference type="GO" id="GO:0030674">
    <property type="term" value="F:protein-macromolecule adaptor activity"/>
    <property type="evidence" value="ECO:0007669"/>
    <property type="project" value="TreeGrafter"/>
</dbReference>
<accession>A0A7J7SWP6</accession>
<dbReference type="AlphaFoldDB" id="A0A7J7SWP6"/>
<dbReference type="InterPro" id="IPR051865">
    <property type="entry name" value="WD-repeat_CDT2_adapter"/>
</dbReference>
<dbReference type="InterPro" id="IPR015943">
    <property type="entry name" value="WD40/YVTN_repeat-like_dom_sf"/>
</dbReference>
<keyword evidence="1" id="KW-0833">Ubl conjugation pathway</keyword>